<keyword evidence="14" id="KW-0653">Protein transport</keyword>
<dbReference type="InterPro" id="IPR017441">
    <property type="entry name" value="Protein_kinase_ATP_BS"/>
</dbReference>
<dbReference type="GO" id="GO:0015031">
    <property type="term" value="P:protein transport"/>
    <property type="evidence" value="ECO:0007669"/>
    <property type="project" value="UniProtKB-KW"/>
</dbReference>
<keyword evidence="8" id="KW-0963">Cytoplasm</keyword>
<feature type="compositionally biased region" description="Polar residues" evidence="21">
    <location>
        <begin position="539"/>
        <end position="556"/>
    </location>
</feature>
<feature type="compositionally biased region" description="Low complexity" evidence="21">
    <location>
        <begin position="72"/>
        <end position="100"/>
    </location>
</feature>
<evidence type="ECO:0000256" key="21">
    <source>
        <dbReference type="SAM" id="MobiDB-lite"/>
    </source>
</evidence>
<dbReference type="EC" id="2.7.11.1" evidence="4"/>
<evidence type="ECO:0000256" key="10">
    <source>
        <dbReference type="ARBA" id="ARBA00022679"/>
    </source>
</evidence>
<evidence type="ECO:0000313" key="24">
    <source>
        <dbReference type="Proteomes" id="UP000011976"/>
    </source>
</evidence>
<feature type="compositionally biased region" description="Low complexity" evidence="21">
    <location>
        <begin position="488"/>
        <end position="512"/>
    </location>
</feature>
<dbReference type="GO" id="GO:0005776">
    <property type="term" value="C:autophagosome"/>
    <property type="evidence" value="ECO:0007669"/>
    <property type="project" value="TreeGrafter"/>
</dbReference>
<dbReference type="Gene3D" id="1.10.510.10">
    <property type="entry name" value="Transferase(Phosphotransferase) domain 1"/>
    <property type="match status" value="1"/>
</dbReference>
<feature type="compositionally biased region" description="Polar residues" evidence="21">
    <location>
        <begin position="1116"/>
        <end position="1126"/>
    </location>
</feature>
<evidence type="ECO:0000256" key="9">
    <source>
        <dbReference type="ARBA" id="ARBA00022527"/>
    </source>
</evidence>
<comment type="subcellular location">
    <subcellularLocation>
        <location evidence="1">Cytoplasm</location>
    </subcellularLocation>
    <subcellularLocation>
        <location evidence="2">Preautophagosomal structure membrane</location>
        <topology evidence="2">Peripheral membrane protein</topology>
    </subcellularLocation>
</comment>
<dbReference type="Gene3D" id="3.30.200.20">
    <property type="entry name" value="Phosphorylase Kinase, domain 1"/>
    <property type="match status" value="1"/>
</dbReference>
<evidence type="ECO:0000256" key="18">
    <source>
        <dbReference type="ARBA" id="ARBA00047899"/>
    </source>
</evidence>
<dbReference type="SMART" id="SM00220">
    <property type="entry name" value="S_TKc"/>
    <property type="match status" value="1"/>
</dbReference>
<dbReference type="GO" id="GO:0034727">
    <property type="term" value="P:piecemeal microautophagy of the nucleus"/>
    <property type="evidence" value="ECO:0007669"/>
    <property type="project" value="TreeGrafter"/>
</dbReference>
<name>M9LWJ7_PSEA3</name>
<evidence type="ECO:0000256" key="16">
    <source>
        <dbReference type="ARBA" id="ARBA00023136"/>
    </source>
</evidence>
<feature type="compositionally biased region" description="Polar residues" evidence="21">
    <location>
        <begin position="876"/>
        <end position="888"/>
    </location>
</feature>
<feature type="compositionally biased region" description="Low complexity" evidence="21">
    <location>
        <begin position="898"/>
        <end position="911"/>
    </location>
</feature>
<gene>
    <name evidence="23" type="ORF">PANT_1c00010</name>
</gene>
<dbReference type="InterPro" id="IPR000719">
    <property type="entry name" value="Prot_kinase_dom"/>
</dbReference>
<dbReference type="Pfam" id="PF00069">
    <property type="entry name" value="Pkinase"/>
    <property type="match status" value="1"/>
</dbReference>
<feature type="compositionally biased region" description="Basic and acidic residues" evidence="21">
    <location>
        <begin position="1102"/>
        <end position="1113"/>
    </location>
</feature>
<evidence type="ECO:0000259" key="22">
    <source>
        <dbReference type="PROSITE" id="PS50011"/>
    </source>
</evidence>
<comment type="catalytic activity">
    <reaction evidence="19">
        <text>L-seryl-[protein] + ATP = O-phospho-L-seryl-[protein] + ADP + H(+)</text>
        <dbReference type="Rhea" id="RHEA:17989"/>
        <dbReference type="Rhea" id="RHEA-COMP:9863"/>
        <dbReference type="Rhea" id="RHEA-COMP:11604"/>
        <dbReference type="ChEBI" id="CHEBI:15378"/>
        <dbReference type="ChEBI" id="CHEBI:29999"/>
        <dbReference type="ChEBI" id="CHEBI:30616"/>
        <dbReference type="ChEBI" id="CHEBI:83421"/>
        <dbReference type="ChEBI" id="CHEBI:456216"/>
        <dbReference type="EC" id="2.7.11.1"/>
    </reaction>
</comment>
<dbReference type="CDD" id="cd14009">
    <property type="entry name" value="STKc_ATG1_ULK_like"/>
    <property type="match status" value="1"/>
</dbReference>
<dbReference type="GO" id="GO:0042594">
    <property type="term" value="P:response to starvation"/>
    <property type="evidence" value="ECO:0007669"/>
    <property type="project" value="TreeGrafter"/>
</dbReference>
<evidence type="ECO:0000256" key="17">
    <source>
        <dbReference type="ARBA" id="ARBA00030237"/>
    </source>
</evidence>
<keyword evidence="9" id="KW-0723">Serine/threonine-protein kinase</keyword>
<evidence type="ECO:0000256" key="12">
    <source>
        <dbReference type="ARBA" id="ARBA00022777"/>
    </source>
</evidence>
<keyword evidence="11 20" id="KW-0547">Nucleotide-binding</keyword>
<feature type="compositionally biased region" description="Low complexity" evidence="21">
    <location>
        <begin position="658"/>
        <end position="695"/>
    </location>
</feature>
<evidence type="ECO:0000256" key="6">
    <source>
        <dbReference type="ARBA" id="ARBA00019599"/>
    </source>
</evidence>
<feature type="region of interest" description="Disordered" evidence="21">
    <location>
        <begin position="648"/>
        <end position="769"/>
    </location>
</feature>
<dbReference type="PROSITE" id="PS00108">
    <property type="entry name" value="PROTEIN_KINASE_ST"/>
    <property type="match status" value="1"/>
</dbReference>
<dbReference type="GO" id="GO:0004674">
    <property type="term" value="F:protein serine/threonine kinase activity"/>
    <property type="evidence" value="ECO:0007669"/>
    <property type="project" value="UniProtKB-KW"/>
</dbReference>
<proteinExistence type="predicted"/>
<reference evidence="24" key="1">
    <citation type="journal article" date="2013" name="Genome Announc.">
        <title>Genome sequence of the basidiomycetous yeast Pseudozyma antarctica T-34, a producer of the glycolipid biosurfactants mannosylerythritol lipids.</title>
        <authorList>
            <person name="Morita T."/>
            <person name="Koike H."/>
            <person name="Koyama Y."/>
            <person name="Hagiwara H."/>
            <person name="Ito E."/>
            <person name="Fukuoka T."/>
            <person name="Imura T."/>
            <person name="Machida M."/>
            <person name="Kitamoto D."/>
        </authorList>
    </citation>
    <scope>NUCLEOTIDE SEQUENCE [LARGE SCALE GENOMIC DNA]</scope>
    <source>
        <strain evidence="24">T-34</strain>
    </source>
</reference>
<dbReference type="PROSITE" id="PS50011">
    <property type="entry name" value="PROTEIN_KINASE_DOM"/>
    <property type="match status" value="1"/>
</dbReference>
<feature type="compositionally biased region" description="Basic and acidic residues" evidence="21">
    <location>
        <begin position="755"/>
        <end position="769"/>
    </location>
</feature>
<dbReference type="InterPro" id="IPR048941">
    <property type="entry name" value="ATG1-like_MIT2"/>
</dbReference>
<dbReference type="GO" id="GO:0061709">
    <property type="term" value="P:reticulophagy"/>
    <property type="evidence" value="ECO:0007669"/>
    <property type="project" value="TreeGrafter"/>
</dbReference>
<evidence type="ECO:0000256" key="3">
    <source>
        <dbReference type="ARBA" id="ARBA00011138"/>
    </source>
</evidence>
<evidence type="ECO:0000256" key="14">
    <source>
        <dbReference type="ARBA" id="ARBA00022927"/>
    </source>
</evidence>
<dbReference type="Proteomes" id="UP000011976">
    <property type="component" value="Unassembled WGS sequence"/>
</dbReference>
<dbReference type="GO" id="GO:0010506">
    <property type="term" value="P:regulation of autophagy"/>
    <property type="evidence" value="ECO:0007669"/>
    <property type="project" value="InterPro"/>
</dbReference>
<feature type="compositionally biased region" description="Basic and acidic residues" evidence="21">
    <location>
        <begin position="520"/>
        <end position="538"/>
    </location>
</feature>
<feature type="compositionally biased region" description="Low complexity" evidence="21">
    <location>
        <begin position="718"/>
        <end position="737"/>
    </location>
</feature>
<dbReference type="EMBL" id="DF196767">
    <property type="protein sequence ID" value="GAC71120.1"/>
    <property type="molecule type" value="Genomic_DNA"/>
</dbReference>
<dbReference type="Pfam" id="PF21127">
    <property type="entry name" value="ATG1-like_MIT2"/>
    <property type="match status" value="1"/>
</dbReference>
<dbReference type="InterPro" id="IPR022708">
    <property type="entry name" value="Atg1-like_tMIT"/>
</dbReference>
<protein>
    <recommendedName>
        <fullName evidence="5">Serine/threonine-protein kinase ATG1</fullName>
        <ecNumber evidence="4">2.7.11.1</ecNumber>
    </recommendedName>
    <alternativeName>
        <fullName evidence="17">Autophagy-related protein 1</fullName>
    </alternativeName>
    <alternativeName>
        <fullName evidence="6">Serine/threonine-protein kinase atg1</fullName>
    </alternativeName>
</protein>
<organism evidence="23 24">
    <name type="scientific">Pseudozyma antarctica (strain T-34)</name>
    <name type="common">Yeast</name>
    <name type="synonym">Candida antarctica</name>
    <dbReference type="NCBI Taxonomy" id="1151754"/>
    <lineage>
        <taxon>Eukaryota</taxon>
        <taxon>Fungi</taxon>
        <taxon>Dikarya</taxon>
        <taxon>Basidiomycota</taxon>
        <taxon>Ustilaginomycotina</taxon>
        <taxon>Ustilaginomycetes</taxon>
        <taxon>Ustilaginales</taxon>
        <taxon>Ustilaginaceae</taxon>
        <taxon>Moesziomyces</taxon>
    </lineage>
</organism>
<feature type="region of interest" description="Disordered" evidence="21">
    <location>
        <begin position="484"/>
        <end position="627"/>
    </location>
</feature>
<dbReference type="PANTHER" id="PTHR24348">
    <property type="entry name" value="SERINE/THREONINE-PROTEIN KINASE UNC-51-RELATED"/>
    <property type="match status" value="1"/>
</dbReference>
<dbReference type="FunFam" id="1.10.510.10:FF:000915">
    <property type="entry name" value="Serine/threonine-protein kinase ATG1"/>
    <property type="match status" value="1"/>
</dbReference>
<evidence type="ECO:0000256" key="20">
    <source>
        <dbReference type="PROSITE-ProRule" id="PRU10141"/>
    </source>
</evidence>
<keyword evidence="7" id="KW-0813">Transport</keyword>
<dbReference type="GO" id="GO:0005524">
    <property type="term" value="F:ATP binding"/>
    <property type="evidence" value="ECO:0007669"/>
    <property type="project" value="UniProtKB-UniRule"/>
</dbReference>
<dbReference type="PROSITE" id="PS00107">
    <property type="entry name" value="PROTEIN_KINASE_ATP"/>
    <property type="match status" value="1"/>
</dbReference>
<evidence type="ECO:0000256" key="11">
    <source>
        <dbReference type="ARBA" id="ARBA00022741"/>
    </source>
</evidence>
<dbReference type="GO" id="GO:0005829">
    <property type="term" value="C:cytosol"/>
    <property type="evidence" value="ECO:0007669"/>
    <property type="project" value="TreeGrafter"/>
</dbReference>
<evidence type="ECO:0000313" key="23">
    <source>
        <dbReference type="EMBL" id="GAC71120.1"/>
    </source>
</evidence>
<keyword evidence="15" id="KW-0072">Autophagy</keyword>
<evidence type="ECO:0000256" key="2">
    <source>
        <dbReference type="ARBA" id="ARBA00004623"/>
    </source>
</evidence>
<evidence type="ECO:0000256" key="4">
    <source>
        <dbReference type="ARBA" id="ARBA00012513"/>
    </source>
</evidence>
<comment type="subunit">
    <text evidence="3">Homodimer. Forms a ternary complex with ATG13 and ATG17.</text>
</comment>
<sequence>MLSSEERRGRTLNRLAGWLAVRQQRRLAPLLDWPVHHFCIGFRDTPAGAHRLGCGSYTVRGAITHSIHTPSSILTSDSSTSPSVASITTTTTTTTTIRSTQKPQHLAGTSPLFPWSASPFPMSKGTPARDESRIGDFVVENEIGKGSFAVVHKGYRLQPREPVAIKIVTRKKLTPKLLENLEGEIAILKAIHHPNIVELKECLKTEHQIFLVMAFCPSGDLSQYIKKRFDIYDRAGIPRPGALTRAPPTYPHPADGGLNETIVRSILTQLAAALEFMRGRDIVHRDIKPQNLLLQPPDAAFLALGNPAEIPQVKVADFGFARHLSVNTLAETLCGSPLYMAPEILRFEKYDAKADLWSVGAVLFEMTVGKPPFKAANHVELLKRIERGEDRIKFPDERSAGSLAREAARRQELGEAPLPPPHPVSDDVKTLIRQLLRQRPVGRMSFDDFFNSPVIRDFKAFIRPHAQAEAVERYEDLQRSDRSIILPSSSDIQQTSSTSAGERPQAANSPATPSSPSPRPRAEPKPLQDETPSTRRADSPQSANAPTATLNRTPSEASRPVRTIPRAFSAKYVTGEPDRRLDDVDRRDPPNMARTPSSPGLPDKLLTSDGREAHNQPAASAEGEDSFLGKEYVMIEKRNVEVNALADELAASPQTRMSLASRRPSRLSRLSSGALPTPSDISPPTSAAVASSSKPIRIAGNVSSSPTAGAFALPPGARPSSVPRRTSLSSSGSPSTRNAGQVITAGDAAASTQTSRRDGSSSSSPREDVSVLGQKLAGMGLPGASGSGPSSALAKAISMASLRLFGVPSGVSLRDAAALVRTRAQRRGFLRSSTETYDEAEVGLLSTLEDLGQKAFVLSEFADSKLAPHFPDGPHQLSQDLDASTATGVSPGRASAQGSARRVGSVSSSSSSALDPLAAEAAAAEALILYVRSLAFLQRAIGLTRKHVESRSRPGVAAVTSAELNEVVQWLRARFNEVYDKADFARSRCNELPESAQQVDKLIFDKAVEVARAAATDELENNREGSGWDPAHCLLAYETASSMLSSLLDPGEDALSLSEGSILMIDKYVKSINKRLVMLQEQFGAGAAGSGPAGVSPSGVDVEPRAGESRSRIDSPLSNASPAPSR</sequence>
<evidence type="ECO:0000256" key="8">
    <source>
        <dbReference type="ARBA" id="ARBA00022490"/>
    </source>
</evidence>
<dbReference type="SUPFAM" id="SSF56112">
    <property type="entry name" value="Protein kinase-like (PK-like)"/>
    <property type="match status" value="1"/>
</dbReference>
<dbReference type="InterPro" id="IPR008271">
    <property type="entry name" value="Ser/Thr_kinase_AS"/>
</dbReference>
<evidence type="ECO:0000256" key="19">
    <source>
        <dbReference type="ARBA" id="ARBA00048679"/>
    </source>
</evidence>
<keyword evidence="16" id="KW-0472">Membrane</keyword>
<dbReference type="GO" id="GO:0034045">
    <property type="term" value="C:phagophore assembly site membrane"/>
    <property type="evidence" value="ECO:0007669"/>
    <property type="project" value="UniProtKB-SubCell"/>
</dbReference>
<keyword evidence="10" id="KW-0808">Transferase</keyword>
<feature type="region of interest" description="Disordered" evidence="21">
    <location>
        <begin position="72"/>
        <end position="106"/>
    </location>
</feature>
<feature type="domain" description="Protein kinase" evidence="22">
    <location>
        <begin position="137"/>
        <end position="455"/>
    </location>
</feature>
<feature type="region of interest" description="Disordered" evidence="21">
    <location>
        <begin position="869"/>
        <end position="911"/>
    </location>
</feature>
<dbReference type="GO" id="GO:0000045">
    <property type="term" value="P:autophagosome assembly"/>
    <property type="evidence" value="ECO:0007669"/>
    <property type="project" value="TreeGrafter"/>
</dbReference>
<evidence type="ECO:0000256" key="5">
    <source>
        <dbReference type="ARBA" id="ARBA00018572"/>
    </source>
</evidence>
<feature type="region of interest" description="Disordered" evidence="21">
    <location>
        <begin position="1087"/>
        <end position="1126"/>
    </location>
</feature>
<keyword evidence="12 23" id="KW-0418">Kinase</keyword>
<feature type="compositionally biased region" description="Basic and acidic residues" evidence="21">
    <location>
        <begin position="576"/>
        <end position="589"/>
    </location>
</feature>
<comment type="catalytic activity">
    <reaction evidence="18">
        <text>L-threonyl-[protein] + ATP = O-phospho-L-threonyl-[protein] + ADP + H(+)</text>
        <dbReference type="Rhea" id="RHEA:46608"/>
        <dbReference type="Rhea" id="RHEA-COMP:11060"/>
        <dbReference type="Rhea" id="RHEA-COMP:11605"/>
        <dbReference type="ChEBI" id="CHEBI:15378"/>
        <dbReference type="ChEBI" id="CHEBI:30013"/>
        <dbReference type="ChEBI" id="CHEBI:30616"/>
        <dbReference type="ChEBI" id="CHEBI:61977"/>
        <dbReference type="ChEBI" id="CHEBI:456216"/>
        <dbReference type="EC" id="2.7.11.1"/>
    </reaction>
</comment>
<dbReference type="Pfam" id="PF12063">
    <property type="entry name" value="ATG1-like_MIT1"/>
    <property type="match status" value="1"/>
</dbReference>
<dbReference type="InterPro" id="IPR011009">
    <property type="entry name" value="Kinase-like_dom_sf"/>
</dbReference>
<evidence type="ECO:0000256" key="13">
    <source>
        <dbReference type="ARBA" id="ARBA00022840"/>
    </source>
</evidence>
<dbReference type="GO" id="GO:0000422">
    <property type="term" value="P:autophagy of mitochondrion"/>
    <property type="evidence" value="ECO:0007669"/>
    <property type="project" value="TreeGrafter"/>
</dbReference>
<dbReference type="InterPro" id="IPR045269">
    <property type="entry name" value="Atg1-like"/>
</dbReference>
<evidence type="ECO:0000256" key="15">
    <source>
        <dbReference type="ARBA" id="ARBA00023006"/>
    </source>
</evidence>
<dbReference type="OrthoDB" id="346907at2759"/>
<evidence type="ECO:0000256" key="7">
    <source>
        <dbReference type="ARBA" id="ARBA00022448"/>
    </source>
</evidence>
<feature type="binding site" evidence="20">
    <location>
        <position position="166"/>
    </location>
    <ligand>
        <name>ATP</name>
        <dbReference type="ChEBI" id="CHEBI:30616"/>
    </ligand>
</feature>
<evidence type="ECO:0000256" key="1">
    <source>
        <dbReference type="ARBA" id="ARBA00004496"/>
    </source>
</evidence>
<keyword evidence="13 20" id="KW-0067">ATP-binding</keyword>
<dbReference type="PANTHER" id="PTHR24348:SF22">
    <property type="entry name" value="NON-SPECIFIC SERINE_THREONINE PROTEIN KINASE"/>
    <property type="match status" value="1"/>
</dbReference>
<dbReference type="AlphaFoldDB" id="M9LWJ7"/>
<dbReference type="STRING" id="1151754.M9LWJ7"/>
<accession>M9LWJ7</accession>